<evidence type="ECO:0000313" key="14">
    <source>
        <dbReference type="Proteomes" id="UP000707451"/>
    </source>
</evidence>
<organism evidence="13 14">
    <name type="scientific">Linnemannia hyalina</name>
    <dbReference type="NCBI Taxonomy" id="64524"/>
    <lineage>
        <taxon>Eukaryota</taxon>
        <taxon>Fungi</taxon>
        <taxon>Fungi incertae sedis</taxon>
        <taxon>Mucoromycota</taxon>
        <taxon>Mortierellomycotina</taxon>
        <taxon>Mortierellomycetes</taxon>
        <taxon>Mortierellales</taxon>
        <taxon>Mortierellaceae</taxon>
        <taxon>Linnemannia</taxon>
    </lineage>
</organism>
<evidence type="ECO:0000256" key="5">
    <source>
        <dbReference type="ARBA" id="ARBA00023136"/>
    </source>
</evidence>
<dbReference type="OrthoDB" id="331948at2759"/>
<evidence type="ECO:0000256" key="9">
    <source>
        <dbReference type="ARBA" id="ARBA00048048"/>
    </source>
</evidence>
<feature type="region of interest" description="Disordered" evidence="11">
    <location>
        <begin position="371"/>
        <end position="394"/>
    </location>
</feature>
<evidence type="ECO:0000313" key="13">
    <source>
        <dbReference type="EMBL" id="KAG9070020.1"/>
    </source>
</evidence>
<keyword evidence="7" id="KW-0449">Lipoprotein</keyword>
<protein>
    <recommendedName>
        <fullName evidence="10">Palmitoyltransferase</fullName>
        <ecNumber evidence="10">2.3.1.225</ecNumber>
    </recommendedName>
</protein>
<evidence type="ECO:0000256" key="4">
    <source>
        <dbReference type="ARBA" id="ARBA00022989"/>
    </source>
</evidence>
<feature type="transmembrane region" description="Helical" evidence="10">
    <location>
        <begin position="100"/>
        <end position="119"/>
    </location>
</feature>
<feature type="transmembrane region" description="Helical" evidence="10">
    <location>
        <begin position="241"/>
        <end position="267"/>
    </location>
</feature>
<feature type="transmembrane region" description="Helical" evidence="10">
    <location>
        <begin position="12"/>
        <end position="34"/>
    </location>
</feature>
<proteinExistence type="inferred from homology"/>
<keyword evidence="6" id="KW-0564">Palmitate</keyword>
<keyword evidence="3 10" id="KW-0812">Transmembrane</keyword>
<feature type="compositionally biased region" description="Low complexity" evidence="11">
    <location>
        <begin position="377"/>
        <end position="386"/>
    </location>
</feature>
<dbReference type="GO" id="GO:0019706">
    <property type="term" value="F:protein-cysteine S-palmitoyltransferase activity"/>
    <property type="evidence" value="ECO:0007669"/>
    <property type="project" value="UniProtKB-EC"/>
</dbReference>
<evidence type="ECO:0000256" key="11">
    <source>
        <dbReference type="SAM" id="MobiDB-lite"/>
    </source>
</evidence>
<comment type="domain">
    <text evidence="10">The DHHC domain is required for palmitoyltransferase activity.</text>
</comment>
<gene>
    <name evidence="13" type="primary">PFA4_1</name>
    <name evidence="13" type="ORF">KI688_009350</name>
</gene>
<keyword evidence="14" id="KW-1185">Reference proteome</keyword>
<dbReference type="EMBL" id="JAHRHY010000004">
    <property type="protein sequence ID" value="KAG9070020.1"/>
    <property type="molecule type" value="Genomic_DNA"/>
</dbReference>
<sequence length="410" mass="46147">MGGGNDKWIALLAWTLFSFIAISSQVFVFWPWLFGSWTTSSASRHTAFVPMNPVEALDPLENGLGMQLLGGVEDGSIGESSNGPTFGYLSVMWANLNVRALLYLVPFNCSLVMLCWNYYLTMTTNPGSPPLDWCPPIDGASMEYKTTTHTPRYCRTCDAYKPPRTHHCRTCKKCVLKMDHHCPWVRNCIGFYNYAHFVRFITWTTISTFYCAVLLILRCIEAYENEKLGLNLQNAPTQEQMIMIVVNLCLDGSVLFGISVLTTYHFWCISCNTTTIESWEKDRVLTIIRRGKIHEVKCPYHLGVLTNFQEILGQNPLLWLWPQPMLGDGIQFKMRSDIGDRDDSEFELPVSLLSTSPLSLNDTSVAAHAAGGGLPLSSSSSSSSRSPMSKRWFGPTEVRQSRVDELVEMV</sequence>
<evidence type="ECO:0000259" key="12">
    <source>
        <dbReference type="Pfam" id="PF01529"/>
    </source>
</evidence>
<feature type="domain" description="Palmitoyltransferase DHHC" evidence="12">
    <location>
        <begin position="149"/>
        <end position="281"/>
    </location>
</feature>
<evidence type="ECO:0000256" key="2">
    <source>
        <dbReference type="ARBA" id="ARBA00022679"/>
    </source>
</evidence>
<dbReference type="Proteomes" id="UP000707451">
    <property type="component" value="Unassembled WGS sequence"/>
</dbReference>
<dbReference type="PROSITE" id="PS50216">
    <property type="entry name" value="DHHC"/>
    <property type="match status" value="1"/>
</dbReference>
<reference evidence="13" key="1">
    <citation type="submission" date="2021-06" db="EMBL/GenBank/DDBJ databases">
        <title>Genome Sequence of Mortierella hyaline Strain SCG-10, a Cold-Adapted, Nitrate-Reducing Fungus Isolated from Soil in Minnesota, USA.</title>
        <authorList>
            <person name="Aldossari N."/>
        </authorList>
    </citation>
    <scope>NUCLEOTIDE SEQUENCE</scope>
    <source>
        <strain evidence="13">SCG-10</strain>
    </source>
</reference>
<accession>A0A9P7XZ52</accession>
<feature type="transmembrane region" description="Helical" evidence="10">
    <location>
        <begin position="200"/>
        <end position="220"/>
    </location>
</feature>
<comment type="similarity">
    <text evidence="10">Belongs to the DHHC palmitoyltransferase family.</text>
</comment>
<comment type="subcellular location">
    <subcellularLocation>
        <location evidence="1">Membrane</location>
        <topology evidence="1">Multi-pass membrane protein</topology>
    </subcellularLocation>
</comment>
<keyword evidence="2 10" id="KW-0808">Transferase</keyword>
<dbReference type="PANTHER" id="PTHR12246">
    <property type="entry name" value="PALMITOYLTRANSFERASE ZDHHC16"/>
    <property type="match status" value="1"/>
</dbReference>
<dbReference type="EC" id="2.3.1.225" evidence="10"/>
<evidence type="ECO:0000256" key="8">
    <source>
        <dbReference type="ARBA" id="ARBA00023315"/>
    </source>
</evidence>
<dbReference type="InterPro" id="IPR039859">
    <property type="entry name" value="PFA4/ZDH16/20/ERF2-like"/>
</dbReference>
<keyword evidence="8 10" id="KW-0012">Acyltransferase</keyword>
<dbReference type="GO" id="GO:0016020">
    <property type="term" value="C:membrane"/>
    <property type="evidence" value="ECO:0007669"/>
    <property type="project" value="UniProtKB-SubCell"/>
</dbReference>
<evidence type="ECO:0000256" key="7">
    <source>
        <dbReference type="ARBA" id="ARBA00023288"/>
    </source>
</evidence>
<name>A0A9P7XZ52_9FUNG</name>
<evidence type="ECO:0000256" key="10">
    <source>
        <dbReference type="RuleBase" id="RU079119"/>
    </source>
</evidence>
<dbReference type="Pfam" id="PF01529">
    <property type="entry name" value="DHHC"/>
    <property type="match status" value="1"/>
</dbReference>
<keyword evidence="4 10" id="KW-1133">Transmembrane helix</keyword>
<comment type="caution">
    <text evidence="13">The sequence shown here is derived from an EMBL/GenBank/DDBJ whole genome shotgun (WGS) entry which is preliminary data.</text>
</comment>
<keyword evidence="5 10" id="KW-0472">Membrane</keyword>
<dbReference type="AlphaFoldDB" id="A0A9P7XZ52"/>
<evidence type="ECO:0000256" key="6">
    <source>
        <dbReference type="ARBA" id="ARBA00023139"/>
    </source>
</evidence>
<evidence type="ECO:0000256" key="3">
    <source>
        <dbReference type="ARBA" id="ARBA00022692"/>
    </source>
</evidence>
<evidence type="ECO:0000256" key="1">
    <source>
        <dbReference type="ARBA" id="ARBA00004141"/>
    </source>
</evidence>
<comment type="catalytic activity">
    <reaction evidence="9 10">
        <text>L-cysteinyl-[protein] + hexadecanoyl-CoA = S-hexadecanoyl-L-cysteinyl-[protein] + CoA</text>
        <dbReference type="Rhea" id="RHEA:36683"/>
        <dbReference type="Rhea" id="RHEA-COMP:10131"/>
        <dbReference type="Rhea" id="RHEA-COMP:11032"/>
        <dbReference type="ChEBI" id="CHEBI:29950"/>
        <dbReference type="ChEBI" id="CHEBI:57287"/>
        <dbReference type="ChEBI" id="CHEBI:57379"/>
        <dbReference type="ChEBI" id="CHEBI:74151"/>
        <dbReference type="EC" id="2.3.1.225"/>
    </reaction>
</comment>
<dbReference type="InterPro" id="IPR001594">
    <property type="entry name" value="Palmitoyltrfase_DHHC"/>
</dbReference>